<dbReference type="CDD" id="cd00030">
    <property type="entry name" value="C2"/>
    <property type="match status" value="1"/>
</dbReference>
<feature type="compositionally biased region" description="Basic and acidic residues" evidence="1">
    <location>
        <begin position="2070"/>
        <end position="2079"/>
    </location>
</feature>
<feature type="region of interest" description="Disordered" evidence="1">
    <location>
        <begin position="1763"/>
        <end position="1786"/>
    </location>
</feature>
<feature type="region of interest" description="Disordered" evidence="1">
    <location>
        <begin position="128"/>
        <end position="159"/>
    </location>
</feature>
<feature type="compositionally biased region" description="Low complexity" evidence="1">
    <location>
        <begin position="2094"/>
        <end position="2106"/>
    </location>
</feature>
<feature type="compositionally biased region" description="Low complexity" evidence="1">
    <location>
        <begin position="2364"/>
        <end position="2389"/>
    </location>
</feature>
<feature type="region of interest" description="Disordered" evidence="1">
    <location>
        <begin position="58"/>
        <end position="77"/>
    </location>
</feature>
<feature type="region of interest" description="Disordered" evidence="1">
    <location>
        <begin position="2339"/>
        <end position="2389"/>
    </location>
</feature>
<dbReference type="Gene3D" id="2.60.40.150">
    <property type="entry name" value="C2 domain"/>
    <property type="match status" value="1"/>
</dbReference>
<dbReference type="SMART" id="SM00228">
    <property type="entry name" value="PDZ"/>
    <property type="match status" value="1"/>
</dbReference>
<dbReference type="InterPro" id="IPR036034">
    <property type="entry name" value="PDZ_sf"/>
</dbReference>
<feature type="region of interest" description="Disordered" evidence="1">
    <location>
        <begin position="1538"/>
        <end position="1592"/>
    </location>
</feature>
<feature type="region of interest" description="Disordered" evidence="1">
    <location>
        <begin position="424"/>
        <end position="473"/>
    </location>
</feature>
<dbReference type="PROSITE" id="PS50010">
    <property type="entry name" value="DH_2"/>
    <property type="match status" value="1"/>
</dbReference>
<feature type="compositionally biased region" description="Polar residues" evidence="1">
    <location>
        <begin position="1968"/>
        <end position="1985"/>
    </location>
</feature>
<feature type="compositionally biased region" description="Acidic residues" evidence="1">
    <location>
        <begin position="1765"/>
        <end position="1778"/>
    </location>
</feature>
<dbReference type="RefSeq" id="XP_023175259.2">
    <property type="nucleotide sequence ID" value="XM_023319491.2"/>
</dbReference>
<organism evidence="5 6">
    <name type="scientific">Drosophila hydei</name>
    <name type="common">Fruit fly</name>
    <dbReference type="NCBI Taxonomy" id="7224"/>
    <lineage>
        <taxon>Eukaryota</taxon>
        <taxon>Metazoa</taxon>
        <taxon>Ecdysozoa</taxon>
        <taxon>Arthropoda</taxon>
        <taxon>Hexapoda</taxon>
        <taxon>Insecta</taxon>
        <taxon>Pterygota</taxon>
        <taxon>Neoptera</taxon>
        <taxon>Endopterygota</taxon>
        <taxon>Diptera</taxon>
        <taxon>Brachycera</taxon>
        <taxon>Muscomorpha</taxon>
        <taxon>Ephydroidea</taxon>
        <taxon>Drosophilidae</taxon>
        <taxon>Drosophila</taxon>
    </lineage>
</organism>
<feature type="compositionally biased region" description="Pro residues" evidence="1">
    <location>
        <begin position="2236"/>
        <end position="2245"/>
    </location>
</feature>
<dbReference type="SUPFAM" id="SSF50729">
    <property type="entry name" value="PH domain-like"/>
    <property type="match status" value="1"/>
</dbReference>
<feature type="compositionally biased region" description="Low complexity" evidence="1">
    <location>
        <begin position="2293"/>
        <end position="2316"/>
    </location>
</feature>
<feature type="region of interest" description="Disordered" evidence="1">
    <location>
        <begin position="2469"/>
        <end position="2567"/>
    </location>
</feature>
<dbReference type="PROSITE" id="PS50004">
    <property type="entry name" value="C2"/>
    <property type="match status" value="1"/>
</dbReference>
<feature type="compositionally biased region" description="Polar residues" evidence="1">
    <location>
        <begin position="2475"/>
        <end position="2489"/>
    </location>
</feature>
<feature type="domain" description="PDZ" evidence="4">
    <location>
        <begin position="637"/>
        <end position="715"/>
    </location>
</feature>
<feature type="compositionally biased region" description="Low complexity" evidence="1">
    <location>
        <begin position="2204"/>
        <end position="2230"/>
    </location>
</feature>
<dbReference type="InterPro" id="IPR001478">
    <property type="entry name" value="PDZ"/>
</dbReference>
<proteinExistence type="predicted"/>
<feature type="domain" description="DH" evidence="3">
    <location>
        <begin position="826"/>
        <end position="1011"/>
    </location>
</feature>
<dbReference type="InterPro" id="IPR035892">
    <property type="entry name" value="C2_domain_sf"/>
</dbReference>
<dbReference type="Pfam" id="PF00621">
    <property type="entry name" value="RhoGEF"/>
    <property type="match status" value="1"/>
</dbReference>
<dbReference type="Gene3D" id="2.30.42.10">
    <property type="match status" value="1"/>
</dbReference>
<dbReference type="Pfam" id="PF00168">
    <property type="entry name" value="C2"/>
    <property type="match status" value="1"/>
</dbReference>
<evidence type="ECO:0000259" key="3">
    <source>
        <dbReference type="PROSITE" id="PS50010"/>
    </source>
</evidence>
<feature type="region of interest" description="Disordered" evidence="1">
    <location>
        <begin position="564"/>
        <end position="638"/>
    </location>
</feature>
<dbReference type="OMA" id="HLQLAVW"/>
<dbReference type="GO" id="GO:0005634">
    <property type="term" value="C:nucleus"/>
    <property type="evidence" value="ECO:0007669"/>
    <property type="project" value="TreeGrafter"/>
</dbReference>
<feature type="compositionally biased region" description="Polar residues" evidence="1">
    <location>
        <begin position="65"/>
        <end position="77"/>
    </location>
</feature>
<protein>
    <submittedName>
        <fullName evidence="6">Uncharacterized protein LOC111602435</fullName>
    </submittedName>
</protein>
<feature type="compositionally biased region" description="Polar residues" evidence="1">
    <location>
        <begin position="2530"/>
        <end position="2540"/>
    </location>
</feature>
<feature type="compositionally biased region" description="Low complexity" evidence="1">
    <location>
        <begin position="319"/>
        <end position="334"/>
    </location>
</feature>
<feature type="compositionally biased region" description="Low complexity" evidence="1">
    <location>
        <begin position="2541"/>
        <end position="2567"/>
    </location>
</feature>
<sequence length="2762" mass="295073">MPTMTRMHRHSSSSGVEEARGRRRNASGDANKENFGVHFMSSPFGNSSLIALQDLSNVHGKSPQRRSFSEGSGPRQATPQLAALRCLPRLGGTAAGGLEDSQLSSSRMGDTTLDRMLDAIIESARKEVRCKHQTATSTAATPGDGEWSESSVHEMEVRTPTHLKRQRVVRRKNQQKPAAAAAVAASIAVESPKTLGLSKQPSLEHIPSIKRCLSFSSSSSTGSDLEDEEHFAKRGSMASCVSGASSNFASNFASNPNATNSGELHPRGSIDLSIAYDVHQQQLNVHVIRCRDLQRLHGAGSINAYVKVALLSGIANNSNGSGGSENSNSSSSSSRFQRTAVHRHSSRPYFDERFSYHVQDAMLQATASTSTSASLQLAVWHRDRHLKRSEFLGCLTFPLSALVQQGLGATGSYKLHSQGCLHSCRSTSSSSSSTSSSSSISRPRVPLHATPTSRAEVQPVEKKQKEQVKEPLTATVTARPAAVEMSTMAATAKPNGTATAVLGDDVISISIDSMAATGGPLGNGKEDTLQQSQQPTMVLSKKALHQRDADENLFLRFLELDPPADGNANSTTNPGNSTSGSASNANAVSNANANANNANASNANHVNGGSAARRCSTLPGNSSVSRQQSGRTPFTMTKRLTRTEERGFGFSIVWTHPPRVEKVEAGLSADRCGILPGDYVIFVDKHNVVTMPEADVLNLIRSQGSSLTLEIFRRSGAGANMATNATNATSISTATATAIATASASQNQQQSQLRSQQQLYGLEEQTAIVVQQQRTASVRPQLLGNTLSRPATACSGTTSSIEAAKRRLHLPQVTFSKESIVPITDNRRRFLLQLISREQNFTAALHFGVQRFVQPLQDRKDLISPNDHRTLFQNIDELLRIAEDILEQLCSNEQEQEPHMNFASRVYLSKTTAICAAYKKYCNGIKRADCVLVNKSRQTGSEFIAFITEPAVPRRRPDLTMFIHRPLQHFREILKLMQLLASNCHVDTEEHKNFTTVIGELQAAYREITVSSGLMEPLGEGRPLLTLQDLESRMVFTKCKPFTLAVQGRQWIFGGDLSRVEGRSIKPYWTLLFSDIIVFAKVSRDRVLFITEEPIPIANVVDSCFHMRKKTTEFRLTVDPNGRLAESPTGYCAPDLTRTPKRGARRKSLILRAPSLELKAVWQNLLQRQIFLVNAALGSTPLSSPLDSPDVLNTLVPLSDIGMTSASMGSMKLPSLDSINLKQQQKQQQRGPSLGHGHGHAVEQIELLIDEKCRILNKTGTPKSSALHLANWMKGQLDKQQQQARLAAIARSQENISAEDEQLIFNSDSEQDERIIYWTRQQLEKRTKELNLAKEMGGLSAKPNFGGKRLSGVEELSMSISATSDIYSEAEVVTSQISQSHSTTSDSQITVRSSPIVLDKLAVCRHCHKNCQQSAASGSGGRGSAAADADADADADAGGAGGSSLLCNSLKVQHSQSSPNRCCKLNGTAAAGAAGAAAAAAAAVAGSGTGTGSVTSISSSTITGEFSSKVVASSSRRETGDTESDVAQLITDELSLSQSEATDDSVNAMPNSSSSSAKLRVLEPQQPLPNGHCSASVNASASASASPQPPPRRTRVVAQLCQEPVRQQVKAVVTITETARIMRNTDRSSNANANAGSAATCHCRCTPEDFTQLAPDKMEQQTCKLLESPKQKTSSVQLQQQQQQQEDDQLSLMLIGLAQFAPAAKLCGQAEETTPPTIAVVPPTPDAVLTKTSTHVWDNSGGAAGMDQVTTTATKQPRQAIIENIPEDSCDESPLDEEPPYRPMSNALRRFGTMSSLEKLPSDELDDDLEPYAQNGLNEELEHEADNDGDDDDDGDDDNDNDNDNDDDDDVDDAAADKALAQNLHELTANCSSVTLTNGDVLASGAWTNRAGAFVTDKMSFFEESRAFIDKYLGRWNANEQQQQAQSAANQTASETDEQMDECTSGATSGEEVWGTPTSGGDNDDMQLINSENTHSSPTKSSTSLNDDDDTELMMDELLMAPPMTASTIRGLLPRFYRRRLEPLFEEETESDEEKTQQDSDDIKKGEATTNGHYLEDSAGSSSDEEPEEPDPHSSEERLQPNLATTALGPRPLTTTSSSSSSRTTTTIMLLPTTAITTPTQLEAAQPPAQAPPPPPAASSCEYLLEQRAPATMATSSVMTSSTTTPTPTVTTTTALASATATTTTTTTMMSTAMRISVVAAVTTASRAPSSTTTTTSSGSGTTSCATTRANVKPPRFIPPPPPPRRLLLTQTNLSAAPAKTQPPQRKSGATADSGCSAAVGDAANASPTIGIGSRTTPASTRTSARSVAAASGATGPVAGPKRPSSTIIETCLLGTAAPADSATSSATASRTAKPMRSSTESSPAAVAPAAKDQAHAQAPAQAQVTPAVPDVADTRSVAAAPLPHVGCGLSPRLEMRLALNHDILGDEDLICYEPGPDLTTILGHDLSTFHRLTGRDLLSRSATNRVQPKEAVISYSQQRNSKMDTPTVNRRPRPAMATTSGQRSHSSSSHGSPRATGSVRAGVVGPQRQHPSPSTWNNSASAARAGGASVDVADSSTSCNSSNGASKLGDLEILARREKIYSMSQSKSGYRVKATSGTTTTKLRTTTTTTATRRDCSLTTSRAAAVVSLTRTMSTTSMDAVAATTTTTIATTTMTEACLETEVGKSNRLINFIKRRNSEITASGSSSSNNPNNSDSTFGGDSQLQLQLHGSQQLLRQAPDNADMAQMSPRKDNDKPSLNRRLWKQITKRRRTNSVSQIVAG</sequence>
<feature type="compositionally biased region" description="Basic residues" evidence="1">
    <location>
        <begin position="1"/>
        <end position="11"/>
    </location>
</feature>
<keyword evidence="5" id="KW-1185">Reference proteome</keyword>
<feature type="compositionally biased region" description="Basic and acidic residues" evidence="1">
    <location>
        <begin position="459"/>
        <end position="469"/>
    </location>
</feature>
<feature type="domain" description="C2" evidence="2">
    <location>
        <begin position="266"/>
        <end position="413"/>
    </location>
</feature>
<dbReference type="InterPro" id="IPR011993">
    <property type="entry name" value="PH-like_dom_sf"/>
</dbReference>
<feature type="region of interest" description="Disordered" evidence="1">
    <location>
        <begin position="2027"/>
        <end position="2106"/>
    </location>
</feature>
<feature type="compositionally biased region" description="Low complexity" evidence="1">
    <location>
        <begin position="566"/>
        <end position="612"/>
    </location>
</feature>
<feature type="region of interest" description="Disordered" evidence="1">
    <location>
        <begin position="1"/>
        <end position="33"/>
    </location>
</feature>
<dbReference type="SUPFAM" id="SSF49562">
    <property type="entry name" value="C2 domain (Calcium/lipid-binding domain, CaLB)"/>
    <property type="match status" value="1"/>
</dbReference>
<dbReference type="PANTHER" id="PTHR46848:SF1">
    <property type="entry name" value="REGULATOR OF G-PROTEIN SIGNALING 3"/>
    <property type="match status" value="1"/>
</dbReference>
<feature type="compositionally biased region" description="Low complexity" evidence="1">
    <location>
        <begin position="426"/>
        <end position="441"/>
    </location>
</feature>
<evidence type="ECO:0000313" key="5">
    <source>
        <dbReference type="Proteomes" id="UP000504633"/>
    </source>
</evidence>
<dbReference type="Pfam" id="PF00595">
    <property type="entry name" value="PDZ"/>
    <property type="match status" value="1"/>
</dbReference>
<dbReference type="CTD" id="31224"/>
<dbReference type="Gene3D" id="2.30.29.30">
    <property type="entry name" value="Pleckstrin-homology domain (PH domain)/Phosphotyrosine-binding domain (PTB)"/>
    <property type="match status" value="1"/>
</dbReference>
<dbReference type="OrthoDB" id="410721at2759"/>
<feature type="region of interest" description="Disordered" evidence="1">
    <location>
        <begin position="2204"/>
        <end position="2324"/>
    </location>
</feature>
<gene>
    <name evidence="6" type="primary">LOC111602435</name>
</gene>
<dbReference type="GO" id="GO:0005085">
    <property type="term" value="F:guanyl-nucleotide exchange factor activity"/>
    <property type="evidence" value="ECO:0007669"/>
    <property type="project" value="InterPro"/>
</dbReference>
<feature type="compositionally biased region" description="Low complexity" evidence="1">
    <location>
        <begin position="1920"/>
        <end position="1934"/>
    </location>
</feature>
<feature type="compositionally biased region" description="Polar residues" evidence="1">
    <location>
        <begin position="1538"/>
        <end position="1551"/>
    </location>
</feature>
<dbReference type="SUPFAM" id="SSF50156">
    <property type="entry name" value="PDZ domain-like"/>
    <property type="match status" value="1"/>
</dbReference>
<feature type="compositionally biased region" description="Low complexity" evidence="1">
    <location>
        <begin position="2339"/>
        <end position="2353"/>
    </location>
</feature>
<feature type="region of interest" description="Disordered" evidence="1">
    <location>
        <begin position="319"/>
        <end position="344"/>
    </location>
</feature>
<feature type="compositionally biased region" description="Basic and acidic residues" evidence="1">
    <location>
        <begin position="2034"/>
        <end position="2047"/>
    </location>
</feature>
<reference evidence="6" key="1">
    <citation type="submission" date="2025-08" db="UniProtKB">
        <authorList>
            <consortium name="RefSeq"/>
        </authorList>
    </citation>
    <scope>IDENTIFICATION</scope>
    <source>
        <strain evidence="6">15085-1641.00</strain>
        <tissue evidence="6">Whole body</tissue>
    </source>
</reference>
<evidence type="ECO:0000256" key="1">
    <source>
        <dbReference type="SAM" id="MobiDB-lite"/>
    </source>
</evidence>
<feature type="region of interest" description="Disordered" evidence="1">
    <location>
        <begin position="1920"/>
        <end position="1989"/>
    </location>
</feature>
<dbReference type="GO" id="GO:0005886">
    <property type="term" value="C:plasma membrane"/>
    <property type="evidence" value="ECO:0007669"/>
    <property type="project" value="TreeGrafter"/>
</dbReference>
<accession>A0A6J1ME30</accession>
<dbReference type="Proteomes" id="UP000504633">
    <property type="component" value="Unplaced"/>
</dbReference>
<dbReference type="Gene3D" id="1.20.900.10">
    <property type="entry name" value="Dbl homology (DH) domain"/>
    <property type="match status" value="1"/>
</dbReference>
<dbReference type="KEGG" id="dhe:111602435"/>
<feature type="compositionally biased region" description="Low complexity" evidence="1">
    <location>
        <begin position="2498"/>
        <end position="2519"/>
    </location>
</feature>
<evidence type="ECO:0000259" key="4">
    <source>
        <dbReference type="PROSITE" id="PS50106"/>
    </source>
</evidence>
<dbReference type="InterPro" id="IPR000219">
    <property type="entry name" value="DH_dom"/>
</dbReference>
<feature type="compositionally biased region" description="Low complexity" evidence="1">
    <location>
        <begin position="2681"/>
        <end position="2697"/>
    </location>
</feature>
<feature type="compositionally biased region" description="Low complexity" evidence="1">
    <location>
        <begin position="1574"/>
        <end position="1586"/>
    </location>
</feature>
<dbReference type="PANTHER" id="PTHR46848">
    <property type="entry name" value="REGULATOR OF G-PROTEIN SIGNALING 3"/>
    <property type="match status" value="1"/>
</dbReference>
<feature type="region of interest" description="Disordered" evidence="1">
    <location>
        <begin position="1819"/>
        <end position="1852"/>
    </location>
</feature>
<evidence type="ECO:0000313" key="6">
    <source>
        <dbReference type="RefSeq" id="XP_023175259.2"/>
    </source>
</evidence>
<evidence type="ECO:0000259" key="2">
    <source>
        <dbReference type="PROSITE" id="PS50004"/>
    </source>
</evidence>
<dbReference type="InterPro" id="IPR035899">
    <property type="entry name" value="DBL_dom_sf"/>
</dbReference>
<feature type="region of interest" description="Disordered" evidence="1">
    <location>
        <begin position="1412"/>
        <end position="1434"/>
    </location>
</feature>
<feature type="compositionally biased region" description="Polar residues" evidence="1">
    <location>
        <begin position="618"/>
        <end position="635"/>
    </location>
</feature>
<feature type="region of interest" description="Disordered" evidence="1">
    <location>
        <begin position="2681"/>
        <end position="2703"/>
    </location>
</feature>
<dbReference type="InterPro" id="IPR000008">
    <property type="entry name" value="C2_dom"/>
</dbReference>
<dbReference type="SMART" id="SM00239">
    <property type="entry name" value="C2"/>
    <property type="match status" value="1"/>
</dbReference>
<name>A0A6J1ME30_DROHY</name>
<dbReference type="GeneID" id="111602435"/>
<dbReference type="SUPFAM" id="SSF48065">
    <property type="entry name" value="DBL homology domain (DH-domain)"/>
    <property type="match status" value="1"/>
</dbReference>
<dbReference type="FunFam" id="1.20.900.10:FF:000037">
    <property type="entry name" value="Protostome-specific GEF, isoform C"/>
    <property type="match status" value="1"/>
</dbReference>
<dbReference type="PROSITE" id="PS50106">
    <property type="entry name" value="PDZ"/>
    <property type="match status" value="1"/>
</dbReference>